<evidence type="ECO:0000256" key="5">
    <source>
        <dbReference type="ARBA" id="ARBA00023054"/>
    </source>
</evidence>
<reference evidence="8" key="2">
    <citation type="journal article" date="2021" name="PeerJ">
        <title>Extensive microbial diversity within the chicken gut microbiome revealed by metagenomics and culture.</title>
        <authorList>
            <person name="Gilroy R."/>
            <person name="Ravi A."/>
            <person name="Getino M."/>
            <person name="Pursley I."/>
            <person name="Horton D.L."/>
            <person name="Alikhan N.F."/>
            <person name="Baker D."/>
            <person name="Gharbi K."/>
            <person name="Hall N."/>
            <person name="Watson M."/>
            <person name="Adriaenssens E.M."/>
            <person name="Foster-Nyarko E."/>
            <person name="Jarju S."/>
            <person name="Secka A."/>
            <person name="Antonio M."/>
            <person name="Oren A."/>
            <person name="Chaudhuri R.R."/>
            <person name="La Ragione R."/>
            <person name="Hildebrand F."/>
            <person name="Pallen M.J."/>
        </authorList>
    </citation>
    <scope>NUCLEOTIDE SEQUENCE</scope>
    <source>
        <strain evidence="8">4920</strain>
    </source>
</reference>
<comment type="caution">
    <text evidence="8">The sequence shown here is derived from an EMBL/GenBank/DDBJ whole genome shotgun (WGS) entry which is preliminary data.</text>
</comment>
<dbReference type="GO" id="GO:0005737">
    <property type="term" value="C:cytoplasm"/>
    <property type="evidence" value="ECO:0007669"/>
    <property type="project" value="UniProtKB-SubCell"/>
</dbReference>
<dbReference type="Proteomes" id="UP000886743">
    <property type="component" value="Unassembled WGS sequence"/>
</dbReference>
<dbReference type="Pfam" id="PF05103">
    <property type="entry name" value="DivIVA"/>
    <property type="match status" value="1"/>
</dbReference>
<dbReference type="AlphaFoldDB" id="A0A9D1NI29"/>
<feature type="coiled-coil region" evidence="7">
    <location>
        <begin position="92"/>
        <end position="130"/>
    </location>
</feature>
<proteinExistence type="inferred from homology"/>
<evidence type="ECO:0000313" key="9">
    <source>
        <dbReference type="Proteomes" id="UP000886743"/>
    </source>
</evidence>
<reference evidence="8" key="1">
    <citation type="submission" date="2020-10" db="EMBL/GenBank/DDBJ databases">
        <authorList>
            <person name="Gilroy R."/>
        </authorList>
    </citation>
    <scope>NUCLEOTIDE SEQUENCE</scope>
    <source>
        <strain evidence="8">4920</strain>
    </source>
</reference>
<evidence type="ECO:0000313" key="8">
    <source>
        <dbReference type="EMBL" id="HIV03480.1"/>
    </source>
</evidence>
<dbReference type="InterPro" id="IPR007793">
    <property type="entry name" value="DivIVA_fam"/>
</dbReference>
<keyword evidence="4" id="KW-0132">Cell division</keyword>
<evidence type="ECO:0000256" key="1">
    <source>
        <dbReference type="ARBA" id="ARBA00004496"/>
    </source>
</evidence>
<dbReference type="Gene3D" id="6.10.250.660">
    <property type="match status" value="1"/>
</dbReference>
<evidence type="ECO:0000256" key="4">
    <source>
        <dbReference type="ARBA" id="ARBA00022618"/>
    </source>
</evidence>
<dbReference type="InterPro" id="IPR019933">
    <property type="entry name" value="DivIVA_domain"/>
</dbReference>
<dbReference type="GO" id="GO:0051301">
    <property type="term" value="P:cell division"/>
    <property type="evidence" value="ECO:0007669"/>
    <property type="project" value="UniProtKB-KW"/>
</dbReference>
<keyword evidence="5 7" id="KW-0175">Coiled coil</keyword>
<evidence type="ECO:0000256" key="3">
    <source>
        <dbReference type="ARBA" id="ARBA00022490"/>
    </source>
</evidence>
<comment type="subcellular location">
    <subcellularLocation>
        <location evidence="1">Cytoplasm</location>
    </subcellularLocation>
</comment>
<dbReference type="PANTHER" id="PTHR35794:SF2">
    <property type="entry name" value="CELL DIVISION PROTEIN DIVIVA"/>
    <property type="match status" value="1"/>
</dbReference>
<evidence type="ECO:0000256" key="2">
    <source>
        <dbReference type="ARBA" id="ARBA00009008"/>
    </source>
</evidence>
<keyword evidence="3" id="KW-0963">Cytoplasm</keyword>
<protein>
    <submittedName>
        <fullName evidence="8">DivIVA domain-containing protein</fullName>
    </submittedName>
</protein>
<name>A0A9D1NI29_9FIRM</name>
<dbReference type="NCBIfam" id="TIGR03544">
    <property type="entry name" value="DivI1A_domain"/>
    <property type="match status" value="1"/>
</dbReference>
<sequence>MLTPLDIENREFKKTMGGYNRDDVEDFMSLLLVDYEKLYKENLASRDKIASLSEAVEHYKGQEETMQNAILAAQKAADSLAKTANDQADLIIREAKAKAAEIIREANAEIAKLESKYAEMKQQVESYKMRVSAIIKSQLDILDDLSAESGAPISNE</sequence>
<dbReference type="PANTHER" id="PTHR35794">
    <property type="entry name" value="CELL DIVISION PROTEIN DIVIVA"/>
    <property type="match status" value="1"/>
</dbReference>
<gene>
    <name evidence="8" type="ORF">IAC74_07885</name>
</gene>
<comment type="similarity">
    <text evidence="2">Belongs to the DivIVA family.</text>
</comment>
<evidence type="ECO:0000256" key="6">
    <source>
        <dbReference type="ARBA" id="ARBA00023306"/>
    </source>
</evidence>
<dbReference type="EMBL" id="DVOF01000239">
    <property type="protein sequence ID" value="HIV03480.1"/>
    <property type="molecule type" value="Genomic_DNA"/>
</dbReference>
<organism evidence="8 9">
    <name type="scientific">Candidatus Aphodoplasma excrementigallinarum</name>
    <dbReference type="NCBI Taxonomy" id="2840673"/>
    <lineage>
        <taxon>Bacteria</taxon>
        <taxon>Bacillati</taxon>
        <taxon>Bacillota</taxon>
        <taxon>Clostridia</taxon>
        <taxon>Eubacteriales</taxon>
        <taxon>Candidatus Aphodoplasma</taxon>
    </lineage>
</organism>
<accession>A0A9D1NI29</accession>
<keyword evidence="6" id="KW-0131">Cell cycle</keyword>
<evidence type="ECO:0000256" key="7">
    <source>
        <dbReference type="SAM" id="Coils"/>
    </source>
</evidence>